<organism evidence="2 3">
    <name type="scientific">Acanthoscelides obtectus</name>
    <name type="common">Bean weevil</name>
    <name type="synonym">Bruchus obtectus</name>
    <dbReference type="NCBI Taxonomy" id="200917"/>
    <lineage>
        <taxon>Eukaryota</taxon>
        <taxon>Metazoa</taxon>
        <taxon>Ecdysozoa</taxon>
        <taxon>Arthropoda</taxon>
        <taxon>Hexapoda</taxon>
        <taxon>Insecta</taxon>
        <taxon>Pterygota</taxon>
        <taxon>Neoptera</taxon>
        <taxon>Endopterygota</taxon>
        <taxon>Coleoptera</taxon>
        <taxon>Polyphaga</taxon>
        <taxon>Cucujiformia</taxon>
        <taxon>Chrysomeloidea</taxon>
        <taxon>Chrysomelidae</taxon>
        <taxon>Bruchinae</taxon>
        <taxon>Bruchini</taxon>
        <taxon>Acanthoscelides</taxon>
    </lineage>
</organism>
<proteinExistence type="predicted"/>
<feature type="region of interest" description="Disordered" evidence="1">
    <location>
        <begin position="41"/>
        <end position="105"/>
    </location>
</feature>
<accession>A0A9P0KXY4</accession>
<dbReference type="OrthoDB" id="6784437at2759"/>
<reference evidence="2" key="1">
    <citation type="submission" date="2022-03" db="EMBL/GenBank/DDBJ databases">
        <authorList>
            <person name="Sayadi A."/>
        </authorList>
    </citation>
    <scope>NUCLEOTIDE SEQUENCE</scope>
</reference>
<feature type="compositionally biased region" description="Polar residues" evidence="1">
    <location>
        <begin position="77"/>
        <end position="99"/>
    </location>
</feature>
<comment type="caution">
    <text evidence="2">The sequence shown here is derived from an EMBL/GenBank/DDBJ whole genome shotgun (WGS) entry which is preliminary data.</text>
</comment>
<evidence type="ECO:0008006" key="4">
    <source>
        <dbReference type="Google" id="ProtNLM"/>
    </source>
</evidence>
<dbReference type="AlphaFoldDB" id="A0A9P0KXY4"/>
<name>A0A9P0KXY4_ACAOB</name>
<keyword evidence="3" id="KW-1185">Reference proteome</keyword>
<evidence type="ECO:0000313" key="2">
    <source>
        <dbReference type="EMBL" id="CAH1985248.1"/>
    </source>
</evidence>
<feature type="compositionally biased region" description="Basic and acidic residues" evidence="1">
    <location>
        <begin position="58"/>
        <end position="70"/>
    </location>
</feature>
<gene>
    <name evidence="2" type="ORF">ACAOBT_LOCUS16571</name>
</gene>
<feature type="compositionally biased region" description="Basic and acidic residues" evidence="1">
    <location>
        <begin position="41"/>
        <end position="50"/>
    </location>
</feature>
<protein>
    <recommendedName>
        <fullName evidence="4">No apical meristem-associated C-terminal domain-containing protein</fullName>
    </recommendedName>
</protein>
<evidence type="ECO:0000313" key="3">
    <source>
        <dbReference type="Proteomes" id="UP001152888"/>
    </source>
</evidence>
<dbReference type="Proteomes" id="UP001152888">
    <property type="component" value="Unassembled WGS sequence"/>
</dbReference>
<dbReference type="EMBL" id="CAKOFQ010006973">
    <property type="protein sequence ID" value="CAH1985248.1"/>
    <property type="molecule type" value="Genomic_DNA"/>
</dbReference>
<sequence length="147" mass="16417">MSLFQTCLNKVKDSSKSGAGTSDIYKPTWFAFETMARFLRNKDEPKKTINSEDILPQLDEKSGEGDKPEQIQDDVTDATNGSEHGENVGTTLYESSPQSVFKVPSKKKMRGSLAADEALHTQMQEAYSILKKKKTKMTAIYIANFLL</sequence>
<evidence type="ECO:0000256" key="1">
    <source>
        <dbReference type="SAM" id="MobiDB-lite"/>
    </source>
</evidence>